<dbReference type="Pfam" id="PF14023">
    <property type="entry name" value="Bestrophin-like"/>
    <property type="match status" value="1"/>
</dbReference>
<dbReference type="EMBL" id="FOSG01000009">
    <property type="protein sequence ID" value="SFK81430.1"/>
    <property type="molecule type" value="Genomic_DNA"/>
</dbReference>
<keyword evidence="1" id="KW-0472">Membrane</keyword>
<name>A0A1I4CL95_9ACTN</name>
<dbReference type="OrthoDB" id="4313900at2"/>
<dbReference type="InterPro" id="IPR025333">
    <property type="entry name" value="DUF4239"/>
</dbReference>
<reference evidence="3" key="1">
    <citation type="submission" date="2016-10" db="EMBL/GenBank/DDBJ databases">
        <authorList>
            <person name="Varghese N."/>
            <person name="Submissions S."/>
        </authorList>
    </citation>
    <scope>NUCLEOTIDE SEQUENCE [LARGE SCALE GENOMIC DNA]</scope>
    <source>
        <strain evidence="3">PL19</strain>
    </source>
</reference>
<keyword evidence="1" id="KW-1133">Transmembrane helix</keyword>
<feature type="transmembrane region" description="Helical" evidence="1">
    <location>
        <begin position="210"/>
        <end position="230"/>
    </location>
</feature>
<dbReference type="Proteomes" id="UP000198928">
    <property type="component" value="Unassembled WGS sequence"/>
</dbReference>
<sequence>MTEWLFLFLAVAASCATVVTVILLRRRRAGEDDDPSETPDVIEYMTMMIGVVYAIVLGLAIAGVWEGRSAAQEWTRQEAQALYEVRERAQAYPAAVRDRVRDDVDAYVRHTVAVEWPHMAEHGETTERGTAFLADLRRTVTGHEPVTVRETQTYQALVDQVALADEARAARSQGAEPTLPGVVWLGLVSGAVIAVGMVFALQIRRSGRELVLAGLFTALIAFLLFLVWYFDSPFTRGFADSVEAFTALFPGTAGD</sequence>
<proteinExistence type="predicted"/>
<organism evidence="2 3">
    <name type="scientific">Streptomyces pini</name>
    <dbReference type="NCBI Taxonomy" id="1520580"/>
    <lineage>
        <taxon>Bacteria</taxon>
        <taxon>Bacillati</taxon>
        <taxon>Actinomycetota</taxon>
        <taxon>Actinomycetes</taxon>
        <taxon>Kitasatosporales</taxon>
        <taxon>Streptomycetaceae</taxon>
        <taxon>Streptomyces</taxon>
    </lineage>
</organism>
<gene>
    <name evidence="2" type="ORF">SAMN05192584_10931</name>
</gene>
<feature type="transmembrane region" description="Helical" evidence="1">
    <location>
        <begin position="44"/>
        <end position="65"/>
    </location>
</feature>
<evidence type="ECO:0000256" key="1">
    <source>
        <dbReference type="SAM" id="Phobius"/>
    </source>
</evidence>
<keyword evidence="1" id="KW-0812">Transmembrane</keyword>
<evidence type="ECO:0000313" key="3">
    <source>
        <dbReference type="Proteomes" id="UP000198928"/>
    </source>
</evidence>
<feature type="transmembrane region" description="Helical" evidence="1">
    <location>
        <begin position="182"/>
        <end position="203"/>
    </location>
</feature>
<protein>
    <recommendedName>
        <fullName evidence="4">DUF4239 domain-containing protein</fullName>
    </recommendedName>
</protein>
<feature type="transmembrane region" description="Helical" evidence="1">
    <location>
        <begin position="6"/>
        <end position="24"/>
    </location>
</feature>
<dbReference type="RefSeq" id="WP_093850062.1">
    <property type="nucleotide sequence ID" value="NZ_FOSG01000009.1"/>
</dbReference>
<dbReference type="AlphaFoldDB" id="A0A1I4CL95"/>
<accession>A0A1I4CL95</accession>
<evidence type="ECO:0008006" key="4">
    <source>
        <dbReference type="Google" id="ProtNLM"/>
    </source>
</evidence>
<evidence type="ECO:0000313" key="2">
    <source>
        <dbReference type="EMBL" id="SFK81430.1"/>
    </source>
</evidence>
<keyword evidence="3" id="KW-1185">Reference proteome</keyword>